<dbReference type="EMBL" id="CP036281">
    <property type="protein sequence ID" value="QDU78648.1"/>
    <property type="molecule type" value="Genomic_DNA"/>
</dbReference>
<gene>
    <name evidence="1" type="ORF">Pla110_03520</name>
</gene>
<dbReference type="KEGG" id="plon:Pla110_03520"/>
<keyword evidence="2" id="KW-1185">Reference proteome</keyword>
<dbReference type="AlphaFoldDB" id="A0A518CHE1"/>
<evidence type="ECO:0000313" key="1">
    <source>
        <dbReference type="EMBL" id="QDU78648.1"/>
    </source>
</evidence>
<reference evidence="1 2" key="1">
    <citation type="submission" date="2019-02" db="EMBL/GenBank/DDBJ databases">
        <title>Deep-cultivation of Planctomycetes and their phenomic and genomic characterization uncovers novel biology.</title>
        <authorList>
            <person name="Wiegand S."/>
            <person name="Jogler M."/>
            <person name="Boedeker C."/>
            <person name="Pinto D."/>
            <person name="Vollmers J."/>
            <person name="Rivas-Marin E."/>
            <person name="Kohn T."/>
            <person name="Peeters S.H."/>
            <person name="Heuer A."/>
            <person name="Rast P."/>
            <person name="Oberbeckmann S."/>
            <person name="Bunk B."/>
            <person name="Jeske O."/>
            <person name="Meyerdierks A."/>
            <person name="Storesund J.E."/>
            <person name="Kallscheuer N."/>
            <person name="Luecker S."/>
            <person name="Lage O.M."/>
            <person name="Pohl T."/>
            <person name="Merkel B.J."/>
            <person name="Hornburger P."/>
            <person name="Mueller R.-W."/>
            <person name="Bruemmer F."/>
            <person name="Labrenz M."/>
            <person name="Spormann A.M."/>
            <person name="Op den Camp H."/>
            <person name="Overmann J."/>
            <person name="Amann R."/>
            <person name="Jetten M.S.M."/>
            <person name="Mascher T."/>
            <person name="Medema M.H."/>
            <person name="Devos D.P."/>
            <person name="Kaster A.-K."/>
            <person name="Ovreas L."/>
            <person name="Rohde M."/>
            <person name="Galperin M.Y."/>
            <person name="Jogler C."/>
        </authorList>
    </citation>
    <scope>NUCLEOTIDE SEQUENCE [LARGE SCALE GENOMIC DNA]</scope>
    <source>
        <strain evidence="1 2">Pla110</strain>
    </source>
</reference>
<name>A0A518CHE1_9PLAN</name>
<proteinExistence type="predicted"/>
<dbReference type="Proteomes" id="UP000317178">
    <property type="component" value="Chromosome"/>
</dbReference>
<protein>
    <submittedName>
        <fullName evidence="1">Uncharacterized protein</fullName>
    </submittedName>
</protein>
<sequence>MSRGETVRKPLLDAILKPGLTVTGNRNKVPFRVKNCHCGKVQGRLGQVCELSGVTGTIFVEEINLPSTKLRHALFNRRGTAAQSESSFRRTVDAHLMRCYWKRQDVI</sequence>
<evidence type="ECO:0000313" key="2">
    <source>
        <dbReference type="Proteomes" id="UP000317178"/>
    </source>
</evidence>
<organism evidence="1 2">
    <name type="scientific">Polystyrenella longa</name>
    <dbReference type="NCBI Taxonomy" id="2528007"/>
    <lineage>
        <taxon>Bacteria</taxon>
        <taxon>Pseudomonadati</taxon>
        <taxon>Planctomycetota</taxon>
        <taxon>Planctomycetia</taxon>
        <taxon>Planctomycetales</taxon>
        <taxon>Planctomycetaceae</taxon>
        <taxon>Polystyrenella</taxon>
    </lineage>
</organism>
<accession>A0A518CHE1</accession>